<keyword evidence="2" id="KW-0813">Transport</keyword>
<dbReference type="GO" id="GO:0005524">
    <property type="term" value="F:ATP binding"/>
    <property type="evidence" value="ECO:0007669"/>
    <property type="project" value="UniProtKB-KW"/>
</dbReference>
<comment type="caution">
    <text evidence="6">The sequence shown here is derived from an EMBL/GenBank/DDBJ whole genome shotgun (WGS) entry which is preliminary data.</text>
</comment>
<dbReference type="FunFam" id="3.40.50.300:FF:000134">
    <property type="entry name" value="Iron-enterobactin ABC transporter ATP-binding protein"/>
    <property type="match status" value="1"/>
</dbReference>
<dbReference type="PROSITE" id="PS00211">
    <property type="entry name" value="ABC_TRANSPORTER_1"/>
    <property type="match status" value="1"/>
</dbReference>
<accession>A0A520KTY0</accession>
<dbReference type="AlphaFoldDB" id="A0A520KTY0"/>
<dbReference type="Gene3D" id="3.40.50.300">
    <property type="entry name" value="P-loop containing nucleotide triphosphate hydrolases"/>
    <property type="match status" value="1"/>
</dbReference>
<dbReference type="PANTHER" id="PTHR42734:SF17">
    <property type="entry name" value="METAL TRANSPORT SYSTEM ATP-BINDING PROTEIN TM_0124-RELATED"/>
    <property type="match status" value="1"/>
</dbReference>
<evidence type="ECO:0000256" key="3">
    <source>
        <dbReference type="ARBA" id="ARBA00022741"/>
    </source>
</evidence>
<dbReference type="PANTHER" id="PTHR42734">
    <property type="entry name" value="METAL TRANSPORT SYSTEM ATP-BINDING PROTEIN TM_0124-RELATED"/>
    <property type="match status" value="1"/>
</dbReference>
<dbReference type="InterPro" id="IPR027417">
    <property type="entry name" value="P-loop_NTPase"/>
</dbReference>
<keyword evidence="3" id="KW-0547">Nucleotide-binding</keyword>
<comment type="similarity">
    <text evidence="1">Belongs to the ABC transporter superfamily.</text>
</comment>
<protein>
    <submittedName>
        <fullName evidence="6">ABC transporter ATP-binding protein</fullName>
    </submittedName>
</protein>
<keyword evidence="4 6" id="KW-0067">ATP-binding</keyword>
<dbReference type="InterPro" id="IPR050153">
    <property type="entry name" value="Metal_Ion_Import_ABC"/>
</dbReference>
<dbReference type="SUPFAM" id="SSF52540">
    <property type="entry name" value="P-loop containing nucleoside triphosphate hydrolases"/>
    <property type="match status" value="1"/>
</dbReference>
<dbReference type="InterPro" id="IPR003593">
    <property type="entry name" value="AAA+_ATPase"/>
</dbReference>
<evidence type="ECO:0000256" key="2">
    <source>
        <dbReference type="ARBA" id="ARBA00022448"/>
    </source>
</evidence>
<sequence>MNDQKKTVLELKDIQVSFNNNIVLDKINLSVKENDFLMIIGPNGGGKTTLLKVILGLIKPDKGTINVFGKNPKEGRSLIGYLPQYSVFDRNFPINVFNVVLTARYNGFKRYSKEDKNIVIDVLKSVGMLDYKDRQISNLSGGELQRVLLARALARKPKLLLLDEPTVSIDVKTQISFYKFLLKVREKMTIIIVTHDIGFVYSYIDTIACLNQRLYYHGPKTGGLSEIKKMYGIPVELILHDTPYRILGEHK</sequence>
<dbReference type="PROSITE" id="PS50893">
    <property type="entry name" value="ABC_TRANSPORTER_2"/>
    <property type="match status" value="1"/>
</dbReference>
<gene>
    <name evidence="6" type="ORF">EF806_01200</name>
</gene>
<dbReference type="Proteomes" id="UP000317158">
    <property type="component" value="Unassembled WGS sequence"/>
</dbReference>
<feature type="domain" description="ABC transporter" evidence="5">
    <location>
        <begin position="9"/>
        <end position="237"/>
    </location>
</feature>
<dbReference type="InterPro" id="IPR017871">
    <property type="entry name" value="ABC_transporter-like_CS"/>
</dbReference>
<evidence type="ECO:0000313" key="7">
    <source>
        <dbReference type="Proteomes" id="UP000317158"/>
    </source>
</evidence>
<reference evidence="6 7" key="1">
    <citation type="journal article" date="2019" name="Nat. Microbiol.">
        <title>Wide diversity of methane and short-chain alkane metabolisms in uncultured archaea.</title>
        <authorList>
            <person name="Borrel G."/>
            <person name="Adam P.S."/>
            <person name="McKay L.J."/>
            <person name="Chen L.X."/>
            <person name="Sierra-Garcia I.N."/>
            <person name="Sieber C.M."/>
            <person name="Letourneur Q."/>
            <person name="Ghozlane A."/>
            <person name="Andersen G.L."/>
            <person name="Li W.J."/>
            <person name="Hallam S.J."/>
            <person name="Muyzer G."/>
            <person name="de Oliveira V.M."/>
            <person name="Inskeep W.P."/>
            <person name="Banfield J.F."/>
            <person name="Gribaldo S."/>
        </authorList>
    </citation>
    <scope>NUCLEOTIDE SEQUENCE [LARGE SCALE GENOMIC DNA]</scope>
    <source>
        <strain evidence="6">NM1a</strain>
    </source>
</reference>
<dbReference type="SMART" id="SM00382">
    <property type="entry name" value="AAA"/>
    <property type="match status" value="1"/>
</dbReference>
<dbReference type="EMBL" id="RXIF01000002">
    <property type="protein sequence ID" value="RZN65535.1"/>
    <property type="molecule type" value="Genomic_DNA"/>
</dbReference>
<name>A0A520KTY0_METT2</name>
<dbReference type="InterPro" id="IPR003439">
    <property type="entry name" value="ABC_transporter-like_ATP-bd"/>
</dbReference>
<dbReference type="Pfam" id="PF00005">
    <property type="entry name" value="ABC_tran"/>
    <property type="match status" value="1"/>
</dbReference>
<dbReference type="GO" id="GO:0016887">
    <property type="term" value="F:ATP hydrolysis activity"/>
    <property type="evidence" value="ECO:0007669"/>
    <property type="project" value="InterPro"/>
</dbReference>
<evidence type="ECO:0000256" key="4">
    <source>
        <dbReference type="ARBA" id="ARBA00022840"/>
    </source>
</evidence>
<proteinExistence type="inferred from homology"/>
<dbReference type="CDD" id="cd03235">
    <property type="entry name" value="ABC_Metallic_Cations"/>
    <property type="match status" value="1"/>
</dbReference>
<evidence type="ECO:0000259" key="5">
    <source>
        <dbReference type="PROSITE" id="PS50893"/>
    </source>
</evidence>
<evidence type="ECO:0000313" key="6">
    <source>
        <dbReference type="EMBL" id="RZN65535.1"/>
    </source>
</evidence>
<organism evidence="6 7">
    <name type="scientific">Methanoliparum thermophilum</name>
    <dbReference type="NCBI Taxonomy" id="2491083"/>
    <lineage>
        <taxon>Archaea</taxon>
        <taxon>Methanobacteriati</taxon>
        <taxon>Methanobacteriota</taxon>
        <taxon>Candidatus Methanoliparia</taxon>
        <taxon>Candidatus Methanoliparales</taxon>
        <taxon>Candidatus Methanoliparaceae</taxon>
        <taxon>Candidatus Methanoliparum</taxon>
    </lineage>
</organism>
<evidence type="ECO:0000256" key="1">
    <source>
        <dbReference type="ARBA" id="ARBA00005417"/>
    </source>
</evidence>